<keyword evidence="1" id="KW-0472">Membrane</keyword>
<reference evidence="2 3" key="1">
    <citation type="submission" date="2015-08" db="EMBL/GenBank/DDBJ databases">
        <title>Genome sequencing of Penicillium nordicum.</title>
        <authorList>
            <person name="Nguyen H.D."/>
            <person name="Seifert K.A."/>
        </authorList>
    </citation>
    <scope>NUCLEOTIDE SEQUENCE [LARGE SCALE GENOMIC DNA]</scope>
    <source>
        <strain evidence="2 3">DAOMC 185683</strain>
    </source>
</reference>
<dbReference type="OrthoDB" id="4348452at2759"/>
<feature type="transmembrane region" description="Helical" evidence="1">
    <location>
        <begin position="99"/>
        <end position="121"/>
    </location>
</feature>
<organism evidence="2 3">
    <name type="scientific">Penicillium nordicum</name>
    <dbReference type="NCBI Taxonomy" id="229535"/>
    <lineage>
        <taxon>Eukaryota</taxon>
        <taxon>Fungi</taxon>
        <taxon>Dikarya</taxon>
        <taxon>Ascomycota</taxon>
        <taxon>Pezizomycotina</taxon>
        <taxon>Eurotiomycetes</taxon>
        <taxon>Eurotiomycetidae</taxon>
        <taxon>Eurotiales</taxon>
        <taxon>Aspergillaceae</taxon>
        <taxon>Penicillium</taxon>
    </lineage>
</organism>
<evidence type="ECO:0000256" key="1">
    <source>
        <dbReference type="SAM" id="Phobius"/>
    </source>
</evidence>
<dbReference type="AlphaFoldDB" id="A0A0M8P7P8"/>
<keyword evidence="1" id="KW-1133">Transmembrane helix</keyword>
<evidence type="ECO:0000313" key="3">
    <source>
        <dbReference type="Proteomes" id="UP000037696"/>
    </source>
</evidence>
<name>A0A0M8P7P8_9EURO</name>
<comment type="caution">
    <text evidence="2">The sequence shown here is derived from an EMBL/GenBank/DDBJ whole genome shotgun (WGS) entry which is preliminary data.</text>
</comment>
<gene>
    <name evidence="2" type="ORF">ACN38_g1997</name>
</gene>
<keyword evidence="1" id="KW-0812">Transmembrane</keyword>
<protein>
    <submittedName>
        <fullName evidence="2">Uncharacterized protein</fullName>
    </submittedName>
</protein>
<sequence>MSKECSRREVSPPKLDFFASIFICPTFSFSQFSNVPLCISTLANMEKEDLQTTPIPSQGSFAGSQLDDELPTSPLMLIVDSYPDNLVVKYLMAPFVKHTFLTFFTVLAFLFGSLPVCGHWNSEEVCDRRFHHLAFLIAIGLVSLKGYANYLGRKLRKRREVAKGSA</sequence>
<dbReference type="Proteomes" id="UP000037696">
    <property type="component" value="Unassembled WGS sequence"/>
</dbReference>
<evidence type="ECO:0000313" key="2">
    <source>
        <dbReference type="EMBL" id="KOS47026.1"/>
    </source>
</evidence>
<dbReference type="EMBL" id="LHQQ01000021">
    <property type="protein sequence ID" value="KOS47026.1"/>
    <property type="molecule type" value="Genomic_DNA"/>
</dbReference>
<accession>A0A0M8P7P8</accession>
<proteinExistence type="predicted"/>
<feature type="transmembrane region" description="Helical" evidence="1">
    <location>
        <begin position="133"/>
        <end position="151"/>
    </location>
</feature>
<keyword evidence="3" id="KW-1185">Reference proteome</keyword>